<dbReference type="Proteomes" id="UP000014535">
    <property type="component" value="Unassembled WGS sequence"/>
</dbReference>
<evidence type="ECO:0000313" key="1">
    <source>
        <dbReference type="EMBL" id="EPI74797.1"/>
    </source>
</evidence>
<comment type="caution">
    <text evidence="1">The sequence shown here is derived from an EMBL/GenBank/DDBJ whole genome shotgun (WGS) entry which is preliminary data.</text>
</comment>
<name>A0A656IMV7_SALE2</name>
<reference evidence="1 2" key="1">
    <citation type="submission" date="2013-04" db="EMBL/GenBank/DDBJ databases">
        <authorList>
            <person name="McClelland M."/>
            <person name="Porwollik S."/>
            <person name="Desai P."/>
            <person name="Cheng P."/>
            <person name="Wollam A."/>
            <person name="Pepin K."/>
            <person name="Palsikar V.B."/>
            <person name="Fulton L."/>
            <person name="Fulton R."/>
            <person name="Delehaunty K."/>
            <person name="Fronick C."/>
            <person name="Godfrey J."/>
            <person name="Waligorski J."/>
            <person name="Appelbaum E."/>
            <person name="Tomlinson C."/>
            <person name="Warren W."/>
            <person name="Sodergren E."/>
            <person name="Weinstock G."/>
            <person name="Wilson R.K."/>
        </authorList>
    </citation>
    <scope>NUCLEOTIDE SEQUENCE [LARGE SCALE GENOMIC DNA]</scope>
    <source>
        <strain evidence="1 2">2009K0958</strain>
    </source>
</reference>
<protein>
    <submittedName>
        <fullName evidence="1">Uncharacterized protein</fullName>
    </submittedName>
</protein>
<proteinExistence type="predicted"/>
<evidence type="ECO:0000313" key="2">
    <source>
        <dbReference type="Proteomes" id="UP000014535"/>
    </source>
</evidence>
<accession>A0A656IMV7</accession>
<dbReference type="AlphaFoldDB" id="A0A656IMV7"/>
<gene>
    <name evidence="1" type="ORF">A673_00969</name>
</gene>
<organism evidence="1 2">
    <name type="scientific">Salmonella enteritidis (strain 2009K0958)</name>
    <dbReference type="NCBI Taxonomy" id="1192586"/>
    <lineage>
        <taxon>Bacteria</taxon>
        <taxon>Pseudomonadati</taxon>
        <taxon>Pseudomonadota</taxon>
        <taxon>Gammaproteobacteria</taxon>
        <taxon>Enterobacterales</taxon>
        <taxon>Enterobacteriaceae</taxon>
        <taxon>Salmonella</taxon>
    </lineage>
</organism>
<sequence length="111" mass="12643">MFGAEAVEDRRQMTVCRGHRAENMQFAGKGWPLLIEGMAQLLILQKRLLGKHSQLFTRFGQRDRAVITHKQRLAEIFFQPLNLPGERGGADVHRPRAAAKVAAFRQMQEGF</sequence>
<dbReference type="EMBL" id="ATFT01000017">
    <property type="protein sequence ID" value="EPI74797.1"/>
    <property type="molecule type" value="Genomic_DNA"/>
</dbReference>